<keyword evidence="3" id="KW-1185">Reference proteome</keyword>
<gene>
    <name evidence="2" type="ORF">F7725_007890</name>
</gene>
<feature type="region of interest" description="Disordered" evidence="1">
    <location>
        <begin position="22"/>
        <end position="110"/>
    </location>
</feature>
<dbReference type="EMBL" id="JAAKFY010000015">
    <property type="protein sequence ID" value="KAF3844727.1"/>
    <property type="molecule type" value="Genomic_DNA"/>
</dbReference>
<protein>
    <submittedName>
        <fullName evidence="2">Uncharacterized protein</fullName>
    </submittedName>
</protein>
<organism evidence="2 3">
    <name type="scientific">Dissostichus mawsoni</name>
    <name type="common">Antarctic cod</name>
    <dbReference type="NCBI Taxonomy" id="36200"/>
    <lineage>
        <taxon>Eukaryota</taxon>
        <taxon>Metazoa</taxon>
        <taxon>Chordata</taxon>
        <taxon>Craniata</taxon>
        <taxon>Vertebrata</taxon>
        <taxon>Euteleostomi</taxon>
        <taxon>Actinopterygii</taxon>
        <taxon>Neopterygii</taxon>
        <taxon>Teleostei</taxon>
        <taxon>Neoteleostei</taxon>
        <taxon>Acanthomorphata</taxon>
        <taxon>Eupercaria</taxon>
        <taxon>Perciformes</taxon>
        <taxon>Notothenioidei</taxon>
        <taxon>Nototheniidae</taxon>
        <taxon>Dissostichus</taxon>
    </lineage>
</organism>
<reference evidence="2 3" key="1">
    <citation type="submission" date="2020-03" db="EMBL/GenBank/DDBJ databases">
        <title>Dissostichus mawsoni Genome sequencing and assembly.</title>
        <authorList>
            <person name="Park H."/>
        </authorList>
    </citation>
    <scope>NUCLEOTIDE SEQUENCE [LARGE SCALE GENOMIC DNA]</scope>
    <source>
        <strain evidence="2">DM0001</strain>
        <tissue evidence="2">Muscle</tissue>
    </source>
</reference>
<evidence type="ECO:0000256" key="1">
    <source>
        <dbReference type="SAM" id="MobiDB-lite"/>
    </source>
</evidence>
<name>A0A7J5Y7V7_DISMA</name>
<feature type="compositionally biased region" description="Low complexity" evidence="1">
    <location>
        <begin position="39"/>
        <end position="48"/>
    </location>
</feature>
<comment type="caution">
    <text evidence="2">The sequence shown here is derived from an EMBL/GenBank/DDBJ whole genome shotgun (WGS) entry which is preliminary data.</text>
</comment>
<evidence type="ECO:0000313" key="3">
    <source>
        <dbReference type="Proteomes" id="UP000518266"/>
    </source>
</evidence>
<dbReference type="AlphaFoldDB" id="A0A7J5Y7V7"/>
<sequence length="223" mass="24126">MNTAGLKSPSLISLCSSCPVSPSGRLRAPAAGHSPPRTPASSGPSQTGTGSGEHIDLGQGPLRPCALSSRLVRSLSRSSTSRNRKKTSLHSGWVSNNLLPRQPQCKPSHPATAISDRPWWLFKPGNGYPYFHMKLSDEPPRPFRAGAGFRQFNHAASNQSDSQSPAERPAITHAARIHGSSSRCKVVLCLHSYEKVRHRVILTADQKTLCTPPHLLGPRDSKH</sequence>
<feature type="compositionally biased region" description="Low complexity" evidence="1">
    <location>
        <begin position="67"/>
        <end position="81"/>
    </location>
</feature>
<proteinExistence type="predicted"/>
<accession>A0A7J5Y7V7</accession>
<dbReference type="Proteomes" id="UP000518266">
    <property type="component" value="Unassembled WGS sequence"/>
</dbReference>
<evidence type="ECO:0000313" key="2">
    <source>
        <dbReference type="EMBL" id="KAF3844727.1"/>
    </source>
</evidence>